<organism evidence="1">
    <name type="scientific">Schistosoma japonicum</name>
    <name type="common">Blood fluke</name>
    <dbReference type="NCBI Taxonomy" id="6182"/>
    <lineage>
        <taxon>Eukaryota</taxon>
        <taxon>Metazoa</taxon>
        <taxon>Spiralia</taxon>
        <taxon>Lophotrochozoa</taxon>
        <taxon>Platyhelminthes</taxon>
        <taxon>Trematoda</taxon>
        <taxon>Digenea</taxon>
        <taxon>Strigeidida</taxon>
        <taxon>Schistosomatoidea</taxon>
        <taxon>Schistosomatidae</taxon>
        <taxon>Schistosoma</taxon>
    </lineage>
</organism>
<sequence>NAAVDEIDDNGGIRVYFSGRDEIGLDNRSLGCKLEKVWGIDDLNETVLLLLIGSAFVKGIIFGETIDLRLIRSSVDGTDDCNSASLFSSVCPGKLKFLFDCKLFNKRLTLRYLSYNGLIVIRSCCSFGRP</sequence>
<name>Q3KZC5_SCHJA</name>
<proteinExistence type="evidence at transcript level"/>
<evidence type="ECO:0000313" key="1">
    <source>
        <dbReference type="EMBL" id="ABA40316.1"/>
    </source>
</evidence>
<protein>
    <submittedName>
        <fullName evidence="1">SJCHGC09616 protein</fullName>
    </submittedName>
</protein>
<dbReference type="EMBL" id="AY809632">
    <property type="protein sequence ID" value="ABA40316.1"/>
    <property type="molecule type" value="mRNA"/>
</dbReference>
<reference evidence="1" key="1">
    <citation type="journal article" date="2006" name="PLoS Pathog.">
        <title>New perspectives on host-parasite interplay by comparative transcriptomic and proteomic analyses of Schistosoma japonicum.</title>
        <authorList>
            <person name="Liu F."/>
            <person name="Lu J."/>
            <person name="Hu W."/>
            <person name="Wang S.Y."/>
            <person name="Cui S.J."/>
            <person name="Chi M."/>
            <person name="Yan Q."/>
            <person name="Wang X.R."/>
            <person name="Song H.D."/>
            <person name="Xu X.N."/>
            <person name="Wang J.J."/>
            <person name="Zhang X.L."/>
            <person name="Zhang X."/>
            <person name="Wang Z.Q."/>
            <person name="Xue C.L."/>
            <person name="Brindley P.J."/>
            <person name="McManus D.P."/>
            <person name="Yang P.Y."/>
            <person name="Feng Z."/>
            <person name="Chen Z."/>
            <person name="Han Z.G."/>
        </authorList>
    </citation>
    <scope>NUCLEOTIDE SEQUENCE</scope>
</reference>
<feature type="non-terminal residue" evidence="1">
    <location>
        <position position="1"/>
    </location>
</feature>
<dbReference type="AlphaFoldDB" id="Q3KZC5"/>
<accession>Q3KZC5</accession>